<reference evidence="2 5" key="4">
    <citation type="submission" date="2020-02" db="EMBL/GenBank/DDBJ databases">
        <title>WGS of Carbapenem-Resistant Enterobacteriaceae.</title>
        <authorList>
            <person name="Tokajian S."/>
            <person name="El Chaar M."/>
            <person name="El Khoury M."/>
        </authorList>
    </citation>
    <scope>NUCLEOTIDE SEQUENCE [LARGE SCALE GENOMIC DNA]</scope>
    <source>
        <strain evidence="2 5">ECM_75</strain>
    </source>
</reference>
<dbReference type="Proteomes" id="UP000254785">
    <property type="component" value="Unassembled WGS sequence"/>
</dbReference>
<evidence type="ECO:0000313" key="3">
    <source>
        <dbReference type="EMBL" id="STJ81070.1"/>
    </source>
</evidence>
<reference evidence="1" key="3">
    <citation type="submission" date="2019-09" db="EMBL/GenBank/DDBJ databases">
        <authorList>
            <consortium name="NCBI Pathogen Detection Project"/>
        </authorList>
    </citation>
    <scope>NUCLEOTIDE SEQUENCE</scope>
    <source>
        <strain evidence="1">EC00605</strain>
    </source>
</reference>
<name>A0A0G9FJU2_ECOLX</name>
<evidence type="ECO:0000313" key="2">
    <source>
        <dbReference type="EMBL" id="NGE91638.1"/>
    </source>
</evidence>
<evidence type="ECO:0000313" key="5">
    <source>
        <dbReference type="Proteomes" id="UP000472856"/>
    </source>
</evidence>
<accession>A0A0G9FJU2</accession>
<dbReference type="EMBL" id="JAAJRI010000059">
    <property type="protein sequence ID" value="NGE91638.1"/>
    <property type="molecule type" value="Genomic_DNA"/>
</dbReference>
<protein>
    <submittedName>
        <fullName evidence="3">Phage regulatory protein</fullName>
    </submittedName>
    <submittedName>
        <fullName evidence="1">Sce7726 family protein</fullName>
    </submittedName>
</protein>
<gene>
    <name evidence="2" type="ORF">G5603_26420</name>
    <name evidence="1" type="ORF">HL601_22195</name>
    <name evidence="3" type="ORF">NCTC9117_03614</name>
</gene>
<reference evidence="1" key="1">
    <citation type="journal article" date="2018" name="Genome Biol.">
        <title>SKESA: strategic k-mer extension for scrupulous assemblies.</title>
        <authorList>
            <person name="Souvorov A."/>
            <person name="Agarwala R."/>
            <person name="Lipman D.J."/>
        </authorList>
    </citation>
    <scope>NUCLEOTIDE SEQUENCE [LARGE SCALE GENOMIC DNA]</scope>
    <source>
        <strain evidence="1">EC00605</strain>
    </source>
</reference>
<dbReference type="EMBL" id="UGDC01000003">
    <property type="protein sequence ID" value="STJ81070.1"/>
    <property type="molecule type" value="Genomic_DNA"/>
</dbReference>
<evidence type="ECO:0000313" key="4">
    <source>
        <dbReference type="Proteomes" id="UP000254785"/>
    </source>
</evidence>
<organism evidence="1">
    <name type="scientific">Escherichia coli</name>
    <dbReference type="NCBI Taxonomy" id="562"/>
    <lineage>
        <taxon>Bacteria</taxon>
        <taxon>Pseudomonadati</taxon>
        <taxon>Pseudomonadota</taxon>
        <taxon>Gammaproteobacteria</taxon>
        <taxon>Enterobacterales</taxon>
        <taxon>Enterobacteriaceae</taxon>
        <taxon>Escherichia</taxon>
    </lineage>
</organism>
<proteinExistence type="predicted"/>
<dbReference type="Proteomes" id="UP000472856">
    <property type="component" value="Unassembled WGS sequence"/>
</dbReference>
<reference evidence="3 4" key="2">
    <citation type="submission" date="2018-06" db="EMBL/GenBank/DDBJ databases">
        <authorList>
            <consortium name="Pathogen Informatics"/>
            <person name="Doyle S."/>
        </authorList>
    </citation>
    <scope>NUCLEOTIDE SEQUENCE [LARGE SCALE GENOMIC DNA]</scope>
    <source>
        <strain evidence="3 4">NCTC9117</strain>
    </source>
</reference>
<evidence type="ECO:0000313" key="1">
    <source>
        <dbReference type="EMBL" id="HAJ0998273.1"/>
    </source>
</evidence>
<dbReference type="NCBIfam" id="NF033832">
    <property type="entry name" value="sce7726_fam"/>
    <property type="match status" value="1"/>
</dbReference>
<dbReference type="EMBL" id="DABGZR010000039">
    <property type="protein sequence ID" value="HAJ0998273.1"/>
    <property type="molecule type" value="Genomic_DNA"/>
</dbReference>
<dbReference type="InterPro" id="IPR047729">
    <property type="entry name" value="Sce7726-like"/>
</dbReference>
<dbReference type="RefSeq" id="WP_000654790.1">
    <property type="nucleotide sequence ID" value="NZ_AP022098.1"/>
</dbReference>
<dbReference type="AlphaFoldDB" id="A0A0G9FJU2"/>
<sequence length="206" mass="23405">MKDQDVRFAVHHKLLKESHLDPDCLVVDEFSISLGASRADIAVINGVIHGYELKSEYDSLERLPLQIKHYSSVMDKVTLVVAEKHLEGALKLIPGWWGVKTVSVGPKGAILIKHMRGEKLNRNHDTLMLAQLLWKDECIDVLERWGYSKGIKSKPRFELWNIIAENIPIANLRLEVRTALKKRVGWKVKAWQAESAPTNKAVSRLT</sequence>